<feature type="transmembrane region" description="Helical" evidence="2">
    <location>
        <begin position="40"/>
        <end position="64"/>
    </location>
</feature>
<keyword evidence="2" id="KW-0812">Transmembrane</keyword>
<proteinExistence type="predicted"/>
<evidence type="ECO:0000256" key="2">
    <source>
        <dbReference type="SAM" id="Phobius"/>
    </source>
</evidence>
<dbReference type="AlphaFoldDB" id="A0A9Q2ZRE7"/>
<feature type="region of interest" description="Disordered" evidence="1">
    <location>
        <begin position="71"/>
        <end position="126"/>
    </location>
</feature>
<evidence type="ECO:0000313" key="3">
    <source>
        <dbReference type="EMBL" id="MBT1543472.1"/>
    </source>
</evidence>
<dbReference type="EMBL" id="JAHEWX010000033">
    <property type="protein sequence ID" value="MBT1543472.1"/>
    <property type="molecule type" value="Genomic_DNA"/>
</dbReference>
<dbReference type="Proteomes" id="UP000709437">
    <property type="component" value="Unassembled WGS sequence"/>
</dbReference>
<comment type="caution">
    <text evidence="3">The sequence shown here is derived from an EMBL/GenBank/DDBJ whole genome shotgun (WGS) entry which is preliminary data.</text>
</comment>
<keyword evidence="2" id="KW-0472">Membrane</keyword>
<evidence type="ECO:0000256" key="1">
    <source>
        <dbReference type="SAM" id="MobiDB-lite"/>
    </source>
</evidence>
<gene>
    <name evidence="3" type="ORF">KK103_17040</name>
</gene>
<feature type="compositionally biased region" description="Pro residues" evidence="1">
    <location>
        <begin position="71"/>
        <end position="81"/>
    </location>
</feature>
<name>A0A9Q2ZRE7_9MICO</name>
<feature type="compositionally biased region" description="Low complexity" evidence="1">
    <location>
        <begin position="96"/>
        <end position="112"/>
    </location>
</feature>
<protein>
    <submittedName>
        <fullName evidence="3">Uncharacterized protein</fullName>
    </submittedName>
</protein>
<keyword evidence="2" id="KW-1133">Transmembrane helix</keyword>
<dbReference type="RefSeq" id="WP_214563651.1">
    <property type="nucleotide sequence ID" value="NZ_JAHEWX010000033.1"/>
</dbReference>
<organism evidence="3 4">
    <name type="scientific">Curtobacterium flaccumfaciens pv. flaccumfaciens</name>
    <dbReference type="NCBI Taxonomy" id="138532"/>
    <lineage>
        <taxon>Bacteria</taxon>
        <taxon>Bacillati</taxon>
        <taxon>Actinomycetota</taxon>
        <taxon>Actinomycetes</taxon>
        <taxon>Micrococcales</taxon>
        <taxon>Microbacteriaceae</taxon>
        <taxon>Curtobacterium</taxon>
    </lineage>
</organism>
<reference evidence="3" key="1">
    <citation type="submission" date="2021-05" db="EMBL/GenBank/DDBJ databases">
        <title>Whole genome sequence of Curtobacterium flaccumfaciens pv. flaccumfaciens strain CFBP 3417.</title>
        <authorList>
            <person name="Osdaghi E."/>
            <person name="Taghouti G."/>
            <person name="Portier P."/>
            <person name="Fazliarab A."/>
            <person name="Taghavi S.M."/>
            <person name="Briand M."/>
            <person name="Le-Saux M."/>
            <person name="Jacques M.-A."/>
        </authorList>
    </citation>
    <scope>NUCLEOTIDE SEQUENCE</scope>
    <source>
        <strain evidence="3">CFBP 3417</strain>
    </source>
</reference>
<accession>A0A9Q2ZRE7</accession>
<sequence length="278" mass="28382">MNTEPPSGDDLQRMLVAMKRTVLTRATEQRPAPRRRGRRAAIVIGVVALLGLGITGGGVALGVIPQPFPADPAPVSTPGPSEPATTSTPESAPVQETPEPTAPPTRSTAPTPSKGPFALDAPSSWTISGDEVGPIALGGATEAESDDLAQAYRLVPATPSTCTAPGTWARDGSPTLRITEEDDRVTGVLIGAEGDSARTTTAGPTTAAGIGVGSSSDALRAAYPSLTERISTPDGSWSRWDVQLPGGLVSFQLGEGGANVESVWVSAEQNLPTAVCDL</sequence>
<evidence type="ECO:0000313" key="4">
    <source>
        <dbReference type="Proteomes" id="UP000709437"/>
    </source>
</evidence>